<dbReference type="EMBL" id="PNCI01000027">
    <property type="protein sequence ID" value="TMP28271.1"/>
    <property type="molecule type" value="Genomic_DNA"/>
</dbReference>
<dbReference type="InterPro" id="IPR005133">
    <property type="entry name" value="PhaG_MnhG_YufB"/>
</dbReference>
<evidence type="ECO:0000313" key="3">
    <source>
        <dbReference type="Proteomes" id="UP000310249"/>
    </source>
</evidence>
<comment type="caution">
    <text evidence="2">The sequence shown here is derived from an EMBL/GenBank/DDBJ whole genome shotgun (WGS) entry which is preliminary data.</text>
</comment>
<sequence>MTLLDWYSVVMVTLGVFFFIAGGVGLWRFPDELSRLHALTKADNLGLGFVVLGVLPQVVEVADAIQLLLIWVAVMLAGAVSCYLLASHSDLEQDELSVEHRSRLEVQEEIHDKR</sequence>
<reference evidence="3" key="2">
    <citation type="submission" date="2019-06" db="EMBL/GenBank/DDBJ databases">
        <title>Co-occurence of chitin degradation, pigmentation and bioactivity in marine Pseudoalteromonas.</title>
        <authorList>
            <person name="Sonnenschein E.C."/>
            <person name="Bech P.K."/>
        </authorList>
    </citation>
    <scope>NUCLEOTIDE SEQUENCE [LARGE SCALE GENOMIC DNA]</scope>
    <source>
        <strain evidence="3">S2676</strain>
    </source>
</reference>
<dbReference type="Proteomes" id="UP000310249">
    <property type="component" value="Unassembled WGS sequence"/>
</dbReference>
<keyword evidence="1" id="KW-0812">Transmembrane</keyword>
<feature type="transmembrane region" description="Helical" evidence="1">
    <location>
        <begin position="65"/>
        <end position="86"/>
    </location>
</feature>
<gene>
    <name evidence="2" type="ORF">CWB99_12750</name>
</gene>
<protein>
    <submittedName>
        <fullName evidence="2">Na+/H+ antiporter subunit G</fullName>
    </submittedName>
</protein>
<dbReference type="AlphaFoldDB" id="A0A5S3WKW6"/>
<organism evidence="2 3">
    <name type="scientific">Pseudoalteromonas rubra</name>
    <dbReference type="NCBI Taxonomy" id="43658"/>
    <lineage>
        <taxon>Bacteria</taxon>
        <taxon>Pseudomonadati</taxon>
        <taxon>Pseudomonadota</taxon>
        <taxon>Gammaproteobacteria</taxon>
        <taxon>Alteromonadales</taxon>
        <taxon>Pseudoalteromonadaceae</taxon>
        <taxon>Pseudoalteromonas</taxon>
    </lineage>
</organism>
<proteinExistence type="predicted"/>
<name>A0A5S3WKW6_9GAMM</name>
<dbReference type="GO" id="GO:0015385">
    <property type="term" value="F:sodium:proton antiporter activity"/>
    <property type="evidence" value="ECO:0007669"/>
    <property type="project" value="TreeGrafter"/>
</dbReference>
<accession>A0A5S3WKW6</accession>
<evidence type="ECO:0000256" key="1">
    <source>
        <dbReference type="SAM" id="Phobius"/>
    </source>
</evidence>
<reference evidence="2 3" key="1">
    <citation type="submission" date="2018-01" db="EMBL/GenBank/DDBJ databases">
        <authorList>
            <person name="Paulsen S."/>
            <person name="Gram L.K."/>
        </authorList>
    </citation>
    <scope>NUCLEOTIDE SEQUENCE [LARGE SCALE GENOMIC DNA]</scope>
    <source>
        <strain evidence="2 3">S2676</strain>
    </source>
</reference>
<evidence type="ECO:0000313" key="2">
    <source>
        <dbReference type="EMBL" id="TMP28271.1"/>
    </source>
</evidence>
<dbReference type="PANTHER" id="PTHR34703">
    <property type="entry name" value="ANTIPORTER SUBUNIT MNHG2-RELATED"/>
    <property type="match status" value="1"/>
</dbReference>
<dbReference type="OrthoDB" id="9813804at2"/>
<dbReference type="RefSeq" id="WP_138550619.1">
    <property type="nucleotide sequence ID" value="NZ_PNCH01000013.1"/>
</dbReference>
<keyword evidence="1" id="KW-1133">Transmembrane helix</keyword>
<dbReference type="PANTHER" id="PTHR34703:SF1">
    <property type="entry name" value="ANTIPORTER SUBUNIT MNHG2-RELATED"/>
    <property type="match status" value="1"/>
</dbReference>
<dbReference type="Pfam" id="PF03334">
    <property type="entry name" value="PhaG_MnhG_YufB"/>
    <property type="match status" value="1"/>
</dbReference>
<feature type="transmembrane region" description="Helical" evidence="1">
    <location>
        <begin position="6"/>
        <end position="30"/>
    </location>
</feature>
<keyword evidence="1" id="KW-0472">Membrane</keyword>